<keyword evidence="1" id="KW-0413">Isomerase</keyword>
<dbReference type="GO" id="GO:0030638">
    <property type="term" value="P:polyketide metabolic process"/>
    <property type="evidence" value="ECO:0007669"/>
    <property type="project" value="InterPro"/>
</dbReference>
<protein>
    <submittedName>
        <fullName evidence="1">Steroid delta-isomerase-like uncharacterized protein</fullName>
    </submittedName>
</protein>
<proteinExistence type="predicted"/>
<dbReference type="EMBL" id="JACHMH010000001">
    <property type="protein sequence ID" value="MBB4677680.1"/>
    <property type="molecule type" value="Genomic_DNA"/>
</dbReference>
<organism evidence="1 2">
    <name type="scientific">Crossiella cryophila</name>
    <dbReference type="NCBI Taxonomy" id="43355"/>
    <lineage>
        <taxon>Bacteria</taxon>
        <taxon>Bacillati</taxon>
        <taxon>Actinomycetota</taxon>
        <taxon>Actinomycetes</taxon>
        <taxon>Pseudonocardiales</taxon>
        <taxon>Pseudonocardiaceae</taxon>
        <taxon>Crossiella</taxon>
    </lineage>
</organism>
<comment type="caution">
    <text evidence="1">The sequence shown here is derived from an EMBL/GenBank/DDBJ whole genome shotgun (WGS) entry which is preliminary data.</text>
</comment>
<name>A0A7W7CAP9_9PSEU</name>
<dbReference type="RefSeq" id="WP_221489963.1">
    <property type="nucleotide sequence ID" value="NZ_BAAAUI010000023.1"/>
</dbReference>
<evidence type="ECO:0000313" key="1">
    <source>
        <dbReference type="EMBL" id="MBB4677680.1"/>
    </source>
</evidence>
<dbReference type="InterPro" id="IPR032710">
    <property type="entry name" value="NTF2-like_dom_sf"/>
</dbReference>
<dbReference type="SUPFAM" id="SSF54427">
    <property type="entry name" value="NTF2-like"/>
    <property type="match status" value="1"/>
</dbReference>
<dbReference type="GO" id="GO:0016853">
    <property type="term" value="F:isomerase activity"/>
    <property type="evidence" value="ECO:0007669"/>
    <property type="project" value="UniProtKB-KW"/>
</dbReference>
<dbReference type="InterPro" id="IPR009959">
    <property type="entry name" value="Cyclase_SnoaL-like"/>
</dbReference>
<reference evidence="1 2" key="1">
    <citation type="submission" date="2020-08" db="EMBL/GenBank/DDBJ databases">
        <title>Sequencing the genomes of 1000 actinobacteria strains.</title>
        <authorList>
            <person name="Klenk H.-P."/>
        </authorList>
    </citation>
    <scope>NUCLEOTIDE SEQUENCE [LARGE SCALE GENOMIC DNA]</scope>
    <source>
        <strain evidence="1 2">DSM 44230</strain>
    </source>
</reference>
<sequence length="142" mass="16014">MDAVAERNMNTMRTTYRTLQGGDLDACVRLLTEDFIANIPGVPEPFHGREVWRMGAQAMLTAFPDLDIEIENMLAAGDQLAVRARFRGTHRGEFNGVPATGRRVEFWSVEHYRFTADGRFAEEWVAPDIANLMRQLTEDAPG</sequence>
<dbReference type="Proteomes" id="UP000533598">
    <property type="component" value="Unassembled WGS sequence"/>
</dbReference>
<evidence type="ECO:0000313" key="2">
    <source>
        <dbReference type="Proteomes" id="UP000533598"/>
    </source>
</evidence>
<keyword evidence="2" id="KW-1185">Reference proteome</keyword>
<gene>
    <name evidence="1" type="ORF">HNR67_003798</name>
</gene>
<dbReference type="PANTHER" id="PTHR38436">
    <property type="entry name" value="POLYKETIDE CYCLASE SNOAL-LIKE DOMAIN"/>
    <property type="match status" value="1"/>
</dbReference>
<dbReference type="Gene3D" id="3.10.450.50">
    <property type="match status" value="1"/>
</dbReference>
<accession>A0A7W7CAP9</accession>
<dbReference type="AlphaFoldDB" id="A0A7W7CAP9"/>
<dbReference type="PANTHER" id="PTHR38436:SF1">
    <property type="entry name" value="ESTER CYCLASE"/>
    <property type="match status" value="1"/>
</dbReference>
<dbReference type="Pfam" id="PF07366">
    <property type="entry name" value="SnoaL"/>
    <property type="match status" value="1"/>
</dbReference>